<sequence>MKKSYEKPMIYAESFELDQCIATCQVNNSQTGTKQYRDNCVIITDDGGMFDTKYFFAEATQACKDGEAYQDDECTDTFVNATGSYFYS</sequence>
<gene>
    <name evidence="1" type="ORF">Q604_UNBC18533G0010</name>
</gene>
<dbReference type="AlphaFoldDB" id="W1WQG2"/>
<comment type="caution">
    <text evidence="1">The sequence shown here is derived from an EMBL/GenBank/DDBJ whole genome shotgun (WGS) entry which is preliminary data.</text>
</comment>
<evidence type="ECO:0000313" key="1">
    <source>
        <dbReference type="EMBL" id="ETJ19315.1"/>
    </source>
</evidence>
<dbReference type="EMBL" id="AZMM01018533">
    <property type="protein sequence ID" value="ETJ19315.1"/>
    <property type="molecule type" value="Genomic_DNA"/>
</dbReference>
<proteinExistence type="predicted"/>
<reference evidence="1" key="1">
    <citation type="submission" date="2013-12" db="EMBL/GenBank/DDBJ databases">
        <title>A Varibaculum cambriense genome reconstructed from a premature infant gut community with otherwise low bacterial novelty that shifts toward anaerobic metabolism during the third week of life.</title>
        <authorList>
            <person name="Brown C.T."/>
            <person name="Sharon I."/>
            <person name="Thomas B.C."/>
            <person name="Castelle C.J."/>
            <person name="Morowitz M.J."/>
            <person name="Banfield J.F."/>
        </authorList>
    </citation>
    <scope>NUCLEOTIDE SEQUENCE</scope>
</reference>
<accession>W1WQG2</accession>
<protein>
    <submittedName>
        <fullName evidence="1">Uncharacterized protein</fullName>
    </submittedName>
</protein>
<organism evidence="1">
    <name type="scientific">human gut metagenome</name>
    <dbReference type="NCBI Taxonomy" id="408170"/>
    <lineage>
        <taxon>unclassified sequences</taxon>
        <taxon>metagenomes</taxon>
        <taxon>organismal metagenomes</taxon>
    </lineage>
</organism>
<name>W1WQG2_9ZZZZ</name>